<name>A0A832USY2_9ARCH</name>
<keyword evidence="3" id="KW-1185">Reference proteome</keyword>
<reference evidence="2 3" key="1">
    <citation type="journal article" name="Nat. Commun.">
        <title>Undinarchaeota illuminate DPANN phylogeny and the impact of gene transfer on archaeal evolution.</title>
        <authorList>
            <person name="Dombrowski N."/>
            <person name="Williams T.A."/>
            <person name="Sun J."/>
            <person name="Woodcroft B.J."/>
            <person name="Lee J.H."/>
            <person name="Minh B.Q."/>
            <person name="Rinke C."/>
            <person name="Spang A."/>
        </authorList>
    </citation>
    <scope>NUCLEOTIDE SEQUENCE [LARGE SCALE GENOMIC DNA]</scope>
    <source>
        <strain evidence="2">MAG_bin1129</strain>
    </source>
</reference>
<dbReference type="SUPFAM" id="SSF54862">
    <property type="entry name" value="4Fe-4S ferredoxins"/>
    <property type="match status" value="1"/>
</dbReference>
<dbReference type="PROSITE" id="PS51379">
    <property type="entry name" value="4FE4S_FER_2"/>
    <property type="match status" value="1"/>
</dbReference>
<dbReference type="Gene3D" id="3.30.70.20">
    <property type="match status" value="1"/>
</dbReference>
<gene>
    <name evidence="2" type="ORF">H1016_05280</name>
</gene>
<organism evidence="2 3">
    <name type="scientific">Candidatus Naiadarchaeum limnaeum</name>
    <dbReference type="NCBI Taxonomy" id="2756139"/>
    <lineage>
        <taxon>Archaea</taxon>
        <taxon>Candidatus Undinarchaeota</taxon>
        <taxon>Candidatus Undinarchaeia</taxon>
        <taxon>Candidatus Naiadarchaeales</taxon>
        <taxon>Candidatus Naiadarchaeaceae</taxon>
        <taxon>Candidatus Naiadarchaeum</taxon>
    </lineage>
</organism>
<dbReference type="AlphaFoldDB" id="A0A832USY2"/>
<dbReference type="EMBL" id="DVAB01000046">
    <property type="protein sequence ID" value="HIK00917.1"/>
    <property type="molecule type" value="Genomic_DNA"/>
</dbReference>
<evidence type="ECO:0000259" key="1">
    <source>
        <dbReference type="PROSITE" id="PS51379"/>
    </source>
</evidence>
<protein>
    <submittedName>
        <fullName evidence="2">Ferredoxin</fullName>
    </submittedName>
</protein>
<dbReference type="Pfam" id="PF13459">
    <property type="entry name" value="Fer4_15"/>
    <property type="match status" value="1"/>
</dbReference>
<evidence type="ECO:0000313" key="3">
    <source>
        <dbReference type="Proteomes" id="UP000646946"/>
    </source>
</evidence>
<sequence length="91" mass="10246">MKIRIEFDKSKCIGAGQCRLSDPIDFVFDPVDDFHTVLNESEKQGDSNIWVKELETPDHHMPTNAGIHCPVKAIRVINLETGEVKAPKESK</sequence>
<proteinExistence type="predicted"/>
<dbReference type="Proteomes" id="UP000646946">
    <property type="component" value="Unassembled WGS sequence"/>
</dbReference>
<evidence type="ECO:0000313" key="2">
    <source>
        <dbReference type="EMBL" id="HIK00917.1"/>
    </source>
</evidence>
<comment type="caution">
    <text evidence="2">The sequence shown here is derived from an EMBL/GenBank/DDBJ whole genome shotgun (WGS) entry which is preliminary data.</text>
</comment>
<feature type="domain" description="4Fe-4S ferredoxin-type" evidence="1">
    <location>
        <begin position="3"/>
        <end position="33"/>
    </location>
</feature>
<accession>A0A832USY2</accession>
<dbReference type="InterPro" id="IPR017896">
    <property type="entry name" value="4Fe4S_Fe-S-bd"/>
</dbReference>